<dbReference type="RefSeq" id="WP_386771270.1">
    <property type="nucleotide sequence ID" value="NZ_JBHRUG010000003.1"/>
</dbReference>
<dbReference type="EMBL" id="JBHRUG010000003">
    <property type="protein sequence ID" value="MFC3282476.1"/>
    <property type="molecule type" value="Genomic_DNA"/>
</dbReference>
<evidence type="ECO:0000313" key="2">
    <source>
        <dbReference type="Proteomes" id="UP001595579"/>
    </source>
</evidence>
<keyword evidence="2" id="KW-1185">Reference proteome</keyword>
<sequence length="176" mass="20226">MEWLIIIVLMLLVISPMLWLRPSSSQRRLGKLRDEAIKAGAKVKLGKPPLHEASSSMPCYRWLYPPQRPGPHFLLVRNAEASESLKEFRPGWRWRVEPLRPLPDAVDARLGELLTRLPEDALVIESDRDALTLWWWESQGGERFTGYLDDFSFLCQQLAGRPDRPAPRQVGFGGRQ</sequence>
<proteinExistence type="predicted"/>
<name>A0ABV7LJX5_9GAMM</name>
<protein>
    <submittedName>
        <fullName evidence="1">Preprotein translocase subunit YajC</fullName>
    </submittedName>
</protein>
<organism evidence="1 2">
    <name type="scientific">Litchfieldella rifensis</name>
    <dbReference type="NCBI Taxonomy" id="762643"/>
    <lineage>
        <taxon>Bacteria</taxon>
        <taxon>Pseudomonadati</taxon>
        <taxon>Pseudomonadota</taxon>
        <taxon>Gammaproteobacteria</taxon>
        <taxon>Oceanospirillales</taxon>
        <taxon>Halomonadaceae</taxon>
        <taxon>Litchfieldella</taxon>
    </lineage>
</organism>
<dbReference type="Proteomes" id="UP001595579">
    <property type="component" value="Unassembled WGS sequence"/>
</dbReference>
<accession>A0ABV7LJX5</accession>
<evidence type="ECO:0000313" key="1">
    <source>
        <dbReference type="EMBL" id="MFC3282476.1"/>
    </source>
</evidence>
<comment type="caution">
    <text evidence="1">The sequence shown here is derived from an EMBL/GenBank/DDBJ whole genome shotgun (WGS) entry which is preliminary data.</text>
</comment>
<gene>
    <name evidence="1" type="ORF">ACFOEV_02480</name>
</gene>
<reference evidence="2" key="1">
    <citation type="journal article" date="2019" name="Int. J. Syst. Evol. Microbiol.">
        <title>The Global Catalogue of Microorganisms (GCM) 10K type strain sequencing project: providing services to taxonomists for standard genome sequencing and annotation.</title>
        <authorList>
            <consortium name="The Broad Institute Genomics Platform"/>
            <consortium name="The Broad Institute Genome Sequencing Center for Infectious Disease"/>
            <person name="Wu L."/>
            <person name="Ma J."/>
        </authorList>
    </citation>
    <scope>NUCLEOTIDE SEQUENCE [LARGE SCALE GENOMIC DNA]</scope>
    <source>
        <strain evidence="2">CECT 7698</strain>
    </source>
</reference>